<protein>
    <submittedName>
        <fullName evidence="1">Uncharacterized protein</fullName>
    </submittedName>
</protein>
<dbReference type="AlphaFoldDB" id="A0A8J6K629"/>
<organism evidence="1 2">
    <name type="scientific">Eleutherodactylus coqui</name>
    <name type="common">Puerto Rican coqui</name>
    <dbReference type="NCBI Taxonomy" id="57060"/>
    <lineage>
        <taxon>Eukaryota</taxon>
        <taxon>Metazoa</taxon>
        <taxon>Chordata</taxon>
        <taxon>Craniata</taxon>
        <taxon>Vertebrata</taxon>
        <taxon>Euteleostomi</taxon>
        <taxon>Amphibia</taxon>
        <taxon>Batrachia</taxon>
        <taxon>Anura</taxon>
        <taxon>Neobatrachia</taxon>
        <taxon>Hyloidea</taxon>
        <taxon>Eleutherodactylidae</taxon>
        <taxon>Eleutherodactylinae</taxon>
        <taxon>Eleutherodactylus</taxon>
        <taxon>Eleutherodactylus</taxon>
    </lineage>
</organism>
<name>A0A8J6K629_ELECQ</name>
<reference evidence="1" key="1">
    <citation type="thesis" date="2020" institute="ProQuest LLC" country="789 East Eisenhower Parkway, Ann Arbor, MI, USA">
        <title>Comparative Genomics and Chromosome Evolution.</title>
        <authorList>
            <person name="Mudd A.B."/>
        </authorList>
    </citation>
    <scope>NUCLEOTIDE SEQUENCE</scope>
    <source>
        <strain evidence="1">HN-11 Male</strain>
        <tissue evidence="1">Kidney and liver</tissue>
    </source>
</reference>
<evidence type="ECO:0000313" key="2">
    <source>
        <dbReference type="Proteomes" id="UP000770717"/>
    </source>
</evidence>
<proteinExistence type="predicted"/>
<dbReference type="Proteomes" id="UP000770717">
    <property type="component" value="Unassembled WGS sequence"/>
</dbReference>
<gene>
    <name evidence="1" type="ORF">GDO78_011094</name>
</gene>
<comment type="caution">
    <text evidence="1">The sequence shown here is derived from an EMBL/GenBank/DDBJ whole genome shotgun (WGS) entry which is preliminary data.</text>
</comment>
<evidence type="ECO:0000313" key="1">
    <source>
        <dbReference type="EMBL" id="KAG9482208.1"/>
    </source>
</evidence>
<sequence>MPLIIRSMPCIKVKGLIKPCKTSNPLFVSHRLNDHRAWVDAYTILSLWFSHHEIMAACSKLMTTTATPLNIWKRVTPKS</sequence>
<accession>A0A8J6K629</accession>
<keyword evidence="2" id="KW-1185">Reference proteome</keyword>
<dbReference type="EMBL" id="WNTK01000006">
    <property type="protein sequence ID" value="KAG9482208.1"/>
    <property type="molecule type" value="Genomic_DNA"/>
</dbReference>